<protein>
    <submittedName>
        <fullName evidence="2">Uncharacterized protein</fullName>
    </submittedName>
</protein>
<proteinExistence type="predicted"/>
<evidence type="ECO:0000256" key="1">
    <source>
        <dbReference type="SAM" id="MobiDB-lite"/>
    </source>
</evidence>
<sequence>MEAPGTVRLRPGRFDQARRVGVREHDVVEIGRGMDDARDRRLPPANARQQCGDLIPVGHIGLLDPDLHTSAGQFNDRALRLLRPHTVPADEREVTGTPVRQQPGHRPPQPAEAASDEVGRITPDRRLR</sequence>
<dbReference type="AlphaFoldDB" id="A0A2P2FGE9"/>
<dbReference type="EMBL" id="JFBM01000055">
    <property type="protein sequence ID" value="KFU75808.1"/>
    <property type="molecule type" value="Genomic_DNA"/>
</dbReference>
<reference evidence="2 3" key="1">
    <citation type="journal article" date="2014" name="Genome Announc.">
        <title>Draft Genome Sequence of Amycolatopsis lurida NRRL 2430, Producer of the Glycopeptide Family Antibiotic Ristocetin.</title>
        <authorList>
            <person name="Kwun M.J."/>
            <person name="Hong H.J."/>
        </authorList>
    </citation>
    <scope>NUCLEOTIDE SEQUENCE [LARGE SCALE GENOMIC DNA]</scope>
    <source>
        <strain evidence="2 3">NRRL 2430</strain>
    </source>
</reference>
<comment type="caution">
    <text evidence="2">The sequence shown here is derived from an EMBL/GenBank/DDBJ whole genome shotgun (WGS) entry which is preliminary data.</text>
</comment>
<dbReference type="Proteomes" id="UP000256220">
    <property type="component" value="Unassembled WGS sequence"/>
</dbReference>
<keyword evidence="3" id="KW-1185">Reference proteome</keyword>
<feature type="compositionally biased region" description="Basic and acidic residues" evidence="1">
    <location>
        <begin position="117"/>
        <end position="128"/>
    </location>
</feature>
<name>A0A2P2FGE9_AMYLU</name>
<evidence type="ECO:0000313" key="2">
    <source>
        <dbReference type="EMBL" id="KFU75808.1"/>
    </source>
</evidence>
<accession>A0A2P2FGE9</accession>
<feature type="region of interest" description="Disordered" evidence="1">
    <location>
        <begin position="83"/>
        <end position="128"/>
    </location>
</feature>
<gene>
    <name evidence="2" type="ORF">BB31_39610</name>
</gene>
<evidence type="ECO:0000313" key="3">
    <source>
        <dbReference type="Proteomes" id="UP000256220"/>
    </source>
</evidence>
<organism evidence="2 3">
    <name type="scientific">Amycolatopsis lurida NRRL 2430</name>
    <dbReference type="NCBI Taxonomy" id="1460371"/>
    <lineage>
        <taxon>Bacteria</taxon>
        <taxon>Bacillati</taxon>
        <taxon>Actinomycetota</taxon>
        <taxon>Actinomycetes</taxon>
        <taxon>Pseudonocardiales</taxon>
        <taxon>Pseudonocardiaceae</taxon>
        <taxon>Amycolatopsis</taxon>
    </lineage>
</organism>